<evidence type="ECO:0000259" key="10">
    <source>
        <dbReference type="Pfam" id="PF05572"/>
    </source>
</evidence>
<keyword evidence="6" id="KW-0862">Zinc</keyword>
<dbReference type="Gene3D" id="3.40.390.10">
    <property type="entry name" value="Collagenase (Catalytic Domain)"/>
    <property type="match status" value="1"/>
</dbReference>
<evidence type="ECO:0000256" key="9">
    <source>
        <dbReference type="SAM" id="SignalP"/>
    </source>
</evidence>
<evidence type="ECO:0000313" key="14">
    <source>
        <dbReference type="Proteomes" id="UP000282582"/>
    </source>
</evidence>
<dbReference type="GO" id="GO:0006508">
    <property type="term" value="P:proteolysis"/>
    <property type="evidence" value="ECO:0007669"/>
    <property type="project" value="UniProtKB-KW"/>
</dbReference>
<evidence type="ECO:0000256" key="5">
    <source>
        <dbReference type="ARBA" id="ARBA00022801"/>
    </source>
</evidence>
<name>A0A3M6W8I3_HORWE</name>
<keyword evidence="4 9" id="KW-0732">Signal</keyword>
<dbReference type="VEuPathDB" id="FungiDB:BTJ68_05235"/>
<feature type="domain" description="Peptidase M43 pregnancy-associated plasma-A" evidence="10">
    <location>
        <begin position="255"/>
        <end position="341"/>
    </location>
</feature>
<keyword evidence="7" id="KW-0482">Metalloprotease</keyword>
<dbReference type="EMBL" id="QWIK01001164">
    <property type="protein sequence ID" value="RMX96985.1"/>
    <property type="molecule type" value="Genomic_DNA"/>
</dbReference>
<keyword evidence="2" id="KW-0645">Protease</keyword>
<dbReference type="PANTHER" id="PTHR47466">
    <property type="match status" value="1"/>
</dbReference>
<keyword evidence="5" id="KW-0378">Hydrolase</keyword>
<protein>
    <recommendedName>
        <fullName evidence="10">Peptidase M43 pregnancy-associated plasma-A domain-containing protein</fullName>
    </recommendedName>
</protein>
<dbReference type="CDD" id="cd04275">
    <property type="entry name" value="ZnMc_pappalysin_like"/>
    <property type="match status" value="1"/>
</dbReference>
<evidence type="ECO:0000256" key="4">
    <source>
        <dbReference type="ARBA" id="ARBA00022729"/>
    </source>
</evidence>
<dbReference type="EMBL" id="QWIJ01001411">
    <property type="protein sequence ID" value="RMX74904.1"/>
    <property type="molecule type" value="Genomic_DNA"/>
</dbReference>
<dbReference type="Pfam" id="PF05572">
    <property type="entry name" value="Peptidase_M43"/>
    <property type="match status" value="1"/>
</dbReference>
<sequence length="351" mass="37710">MRSLLISALAAVASLTEATALGDKPFPVHGALQLGANRPQANRTHVTNRLTGRPMRHFTSWHNGTHFTDPATNRTTQAFECDVGTSTASKDFMRTIKDLHLKHKRSAVGSRAAQTLVDRSRVPTAFQVPVHIHVITGADDAAAYTQQMANSQVGALNEAYNQYGISFRLVNTTFTQNDAWAVGDGSALDDAKKALRSGTYKSLNLYFHSKLGGGALGTCTLPSPVQPGTPVELYYMDGCNINAATMPGGSLAGYNLGKTAVHETGHWLGLLHTFEGYSCSGDGDLIDDTPMEAASTNGCPVSPLKNSCPGVSQGDPIHNYMDYSTDSCYSVFTNDQVQRMGALWTQYRASN</sequence>
<reference evidence="13 14" key="1">
    <citation type="journal article" date="2018" name="BMC Genomics">
        <title>Genomic evidence for intraspecific hybridization in a clonal and extremely halotolerant yeast.</title>
        <authorList>
            <person name="Gostincar C."/>
            <person name="Stajich J.E."/>
            <person name="Zupancic J."/>
            <person name="Zalar P."/>
            <person name="Gunde-Cimerman N."/>
        </authorList>
    </citation>
    <scope>NUCLEOTIDE SEQUENCE [LARGE SCALE GENOMIC DNA]</scope>
    <source>
        <strain evidence="12 14">EXF-6654</strain>
        <strain evidence="11 13">EXF-6656</strain>
    </source>
</reference>
<accession>A0A3M6W8I3</accession>
<dbReference type="InterPro" id="IPR024079">
    <property type="entry name" value="MetalloPept_cat_dom_sf"/>
</dbReference>
<comment type="similarity">
    <text evidence="1">Belongs to the peptidase M43B family.</text>
</comment>
<feature type="chain" id="PRO_5033801004" description="Peptidase M43 pregnancy-associated plasma-A domain-containing protein" evidence="9">
    <location>
        <begin position="19"/>
        <end position="351"/>
    </location>
</feature>
<evidence type="ECO:0000313" key="13">
    <source>
        <dbReference type="Proteomes" id="UP000281245"/>
    </source>
</evidence>
<evidence type="ECO:0000256" key="1">
    <source>
        <dbReference type="ARBA" id="ARBA00008721"/>
    </source>
</evidence>
<evidence type="ECO:0000256" key="8">
    <source>
        <dbReference type="ARBA" id="ARBA00023157"/>
    </source>
</evidence>
<evidence type="ECO:0000256" key="6">
    <source>
        <dbReference type="ARBA" id="ARBA00022833"/>
    </source>
</evidence>
<dbReference type="Proteomes" id="UP000281245">
    <property type="component" value="Unassembled WGS sequence"/>
</dbReference>
<keyword evidence="8" id="KW-1015">Disulfide bond</keyword>
<feature type="signal peptide" evidence="9">
    <location>
        <begin position="1"/>
        <end position="18"/>
    </location>
</feature>
<evidence type="ECO:0000313" key="12">
    <source>
        <dbReference type="EMBL" id="RMX96985.1"/>
    </source>
</evidence>
<evidence type="ECO:0000256" key="7">
    <source>
        <dbReference type="ARBA" id="ARBA00023049"/>
    </source>
</evidence>
<dbReference type="Proteomes" id="UP000282582">
    <property type="component" value="Unassembled WGS sequence"/>
</dbReference>
<gene>
    <name evidence="12" type="ORF">D0868_10883</name>
    <name evidence="11" type="ORF">D0869_12129</name>
</gene>
<comment type="caution">
    <text evidence="11">The sequence shown here is derived from an EMBL/GenBank/DDBJ whole genome shotgun (WGS) entry which is preliminary data.</text>
</comment>
<dbReference type="GO" id="GO:0046872">
    <property type="term" value="F:metal ion binding"/>
    <property type="evidence" value="ECO:0007669"/>
    <property type="project" value="UniProtKB-KW"/>
</dbReference>
<keyword evidence="3" id="KW-0479">Metal-binding</keyword>
<dbReference type="PANTHER" id="PTHR47466:SF1">
    <property type="entry name" value="METALLOPROTEASE MEP1 (AFU_ORTHOLOGUE AFUA_1G07730)-RELATED"/>
    <property type="match status" value="1"/>
</dbReference>
<dbReference type="InterPro" id="IPR008754">
    <property type="entry name" value="Peptidase_M43"/>
</dbReference>
<proteinExistence type="inferred from homology"/>
<evidence type="ECO:0000256" key="2">
    <source>
        <dbReference type="ARBA" id="ARBA00022670"/>
    </source>
</evidence>
<evidence type="ECO:0000256" key="3">
    <source>
        <dbReference type="ARBA" id="ARBA00022723"/>
    </source>
</evidence>
<dbReference type="AlphaFoldDB" id="A0A3M6W8I3"/>
<dbReference type="GO" id="GO:0008237">
    <property type="term" value="F:metallopeptidase activity"/>
    <property type="evidence" value="ECO:0007669"/>
    <property type="project" value="UniProtKB-KW"/>
</dbReference>
<organism evidence="11 13">
    <name type="scientific">Hortaea werneckii</name>
    <name type="common">Black yeast</name>
    <name type="synonym">Cladosporium werneckii</name>
    <dbReference type="NCBI Taxonomy" id="91943"/>
    <lineage>
        <taxon>Eukaryota</taxon>
        <taxon>Fungi</taxon>
        <taxon>Dikarya</taxon>
        <taxon>Ascomycota</taxon>
        <taxon>Pezizomycotina</taxon>
        <taxon>Dothideomycetes</taxon>
        <taxon>Dothideomycetidae</taxon>
        <taxon>Mycosphaerellales</taxon>
        <taxon>Teratosphaeriaceae</taxon>
        <taxon>Hortaea</taxon>
    </lineage>
</organism>
<evidence type="ECO:0000313" key="11">
    <source>
        <dbReference type="EMBL" id="RMX74904.1"/>
    </source>
</evidence>
<dbReference type="OrthoDB" id="536211at2759"/>
<dbReference type="SUPFAM" id="SSF55486">
    <property type="entry name" value="Metalloproteases ('zincins'), catalytic domain"/>
    <property type="match status" value="1"/>
</dbReference>